<comment type="caution">
    <text evidence="2">The sequence shown here is derived from an EMBL/GenBank/DDBJ whole genome shotgun (WGS) entry which is preliminary data.</text>
</comment>
<accession>A0AAW2WX92</accession>
<dbReference type="EMBL" id="JACGWN010000006">
    <property type="protein sequence ID" value="KAL0445926.1"/>
    <property type="molecule type" value="Genomic_DNA"/>
</dbReference>
<dbReference type="AlphaFoldDB" id="A0AAW2WX92"/>
<evidence type="ECO:0000313" key="2">
    <source>
        <dbReference type="EMBL" id="KAL0445926.1"/>
    </source>
</evidence>
<reference evidence="2" key="1">
    <citation type="submission" date="2020-06" db="EMBL/GenBank/DDBJ databases">
        <authorList>
            <person name="Li T."/>
            <person name="Hu X."/>
            <person name="Zhang T."/>
            <person name="Song X."/>
            <person name="Zhang H."/>
            <person name="Dai N."/>
            <person name="Sheng W."/>
            <person name="Hou X."/>
            <person name="Wei L."/>
        </authorList>
    </citation>
    <scope>NUCLEOTIDE SEQUENCE</scope>
    <source>
        <strain evidence="2">KEN1</strain>
        <tissue evidence="2">Leaf</tissue>
    </source>
</reference>
<gene>
    <name evidence="2" type="ORF">Slati_1720500</name>
</gene>
<evidence type="ECO:0000256" key="1">
    <source>
        <dbReference type="SAM" id="MobiDB-lite"/>
    </source>
</evidence>
<protein>
    <submittedName>
        <fullName evidence="2">Uncharacterized protein</fullName>
    </submittedName>
</protein>
<feature type="compositionally biased region" description="Basic and acidic residues" evidence="1">
    <location>
        <begin position="87"/>
        <end position="96"/>
    </location>
</feature>
<sequence>MADMEPFTNGESCFGDANLYINHNKMQEAVPSKFSTSQPIKELRSKPAPSESNTKEFNKLAIGEMPINENRKRKKPPYSPVFPYVARSDRKSKESSSQDCAPLSKEIKSSKVKIKDPQGVKAELIEPIIFLHPFVSNKPFLLKNQVEEMPGAFSSKAYHLLAKSGYDFFALSQLGKLNPELTGEKIYGLIEAQHELRRQGFRIDQPRTGLGFTLDEPVRMHMVKER</sequence>
<organism evidence="2">
    <name type="scientific">Sesamum latifolium</name>
    <dbReference type="NCBI Taxonomy" id="2727402"/>
    <lineage>
        <taxon>Eukaryota</taxon>
        <taxon>Viridiplantae</taxon>
        <taxon>Streptophyta</taxon>
        <taxon>Embryophyta</taxon>
        <taxon>Tracheophyta</taxon>
        <taxon>Spermatophyta</taxon>
        <taxon>Magnoliopsida</taxon>
        <taxon>eudicotyledons</taxon>
        <taxon>Gunneridae</taxon>
        <taxon>Pentapetalae</taxon>
        <taxon>asterids</taxon>
        <taxon>lamiids</taxon>
        <taxon>Lamiales</taxon>
        <taxon>Pedaliaceae</taxon>
        <taxon>Sesamum</taxon>
    </lineage>
</organism>
<feature type="region of interest" description="Disordered" evidence="1">
    <location>
        <begin position="30"/>
        <end position="102"/>
    </location>
</feature>
<proteinExistence type="predicted"/>
<name>A0AAW2WX92_9LAMI</name>
<reference evidence="2" key="2">
    <citation type="journal article" date="2024" name="Plant">
        <title>Genomic evolution and insights into agronomic trait innovations of Sesamum species.</title>
        <authorList>
            <person name="Miao H."/>
            <person name="Wang L."/>
            <person name="Qu L."/>
            <person name="Liu H."/>
            <person name="Sun Y."/>
            <person name="Le M."/>
            <person name="Wang Q."/>
            <person name="Wei S."/>
            <person name="Zheng Y."/>
            <person name="Lin W."/>
            <person name="Duan Y."/>
            <person name="Cao H."/>
            <person name="Xiong S."/>
            <person name="Wang X."/>
            <person name="Wei L."/>
            <person name="Li C."/>
            <person name="Ma Q."/>
            <person name="Ju M."/>
            <person name="Zhao R."/>
            <person name="Li G."/>
            <person name="Mu C."/>
            <person name="Tian Q."/>
            <person name="Mei H."/>
            <person name="Zhang T."/>
            <person name="Gao T."/>
            <person name="Zhang H."/>
        </authorList>
    </citation>
    <scope>NUCLEOTIDE SEQUENCE</scope>
    <source>
        <strain evidence="2">KEN1</strain>
    </source>
</reference>